<dbReference type="EMBL" id="ML996695">
    <property type="protein sequence ID" value="KAF2400347.1"/>
    <property type="molecule type" value="Genomic_DNA"/>
</dbReference>
<dbReference type="Proteomes" id="UP000799640">
    <property type="component" value="Unassembled WGS sequence"/>
</dbReference>
<accession>A0A6G1HWY2</accession>
<protein>
    <submittedName>
        <fullName evidence="1">Uncharacterized protein</fullName>
    </submittedName>
</protein>
<proteinExistence type="predicted"/>
<evidence type="ECO:0000313" key="1">
    <source>
        <dbReference type="EMBL" id="KAF2400347.1"/>
    </source>
</evidence>
<name>A0A6G1HWY2_9PEZI</name>
<dbReference type="AlphaFoldDB" id="A0A6G1HWY2"/>
<reference evidence="1" key="1">
    <citation type="journal article" date="2020" name="Stud. Mycol.">
        <title>101 Dothideomycetes genomes: a test case for predicting lifestyles and emergence of pathogens.</title>
        <authorList>
            <person name="Haridas S."/>
            <person name="Albert R."/>
            <person name="Binder M."/>
            <person name="Bloem J."/>
            <person name="Labutti K."/>
            <person name="Salamov A."/>
            <person name="Andreopoulos B."/>
            <person name="Baker S."/>
            <person name="Barry K."/>
            <person name="Bills G."/>
            <person name="Bluhm B."/>
            <person name="Cannon C."/>
            <person name="Castanera R."/>
            <person name="Culley D."/>
            <person name="Daum C."/>
            <person name="Ezra D."/>
            <person name="Gonzalez J."/>
            <person name="Henrissat B."/>
            <person name="Kuo A."/>
            <person name="Liang C."/>
            <person name="Lipzen A."/>
            <person name="Lutzoni F."/>
            <person name="Magnuson J."/>
            <person name="Mondo S."/>
            <person name="Nolan M."/>
            <person name="Ohm R."/>
            <person name="Pangilinan J."/>
            <person name="Park H.-J."/>
            <person name="Ramirez L."/>
            <person name="Alfaro M."/>
            <person name="Sun H."/>
            <person name="Tritt A."/>
            <person name="Yoshinaga Y."/>
            <person name="Zwiers L.-H."/>
            <person name="Turgeon B."/>
            <person name="Goodwin S."/>
            <person name="Spatafora J."/>
            <person name="Crous P."/>
            <person name="Grigoriev I."/>
        </authorList>
    </citation>
    <scope>NUCLEOTIDE SEQUENCE</scope>
    <source>
        <strain evidence="1">CBS 262.69</strain>
    </source>
</reference>
<organism evidence="1 2">
    <name type="scientific">Trichodelitschia bisporula</name>
    <dbReference type="NCBI Taxonomy" id="703511"/>
    <lineage>
        <taxon>Eukaryota</taxon>
        <taxon>Fungi</taxon>
        <taxon>Dikarya</taxon>
        <taxon>Ascomycota</taxon>
        <taxon>Pezizomycotina</taxon>
        <taxon>Dothideomycetes</taxon>
        <taxon>Dothideomycetes incertae sedis</taxon>
        <taxon>Phaeotrichales</taxon>
        <taxon>Phaeotrichaceae</taxon>
        <taxon>Trichodelitschia</taxon>
    </lineage>
</organism>
<keyword evidence="2" id="KW-1185">Reference proteome</keyword>
<gene>
    <name evidence="1" type="ORF">EJ06DRAFT_427107</name>
</gene>
<sequence>MRGSGGHHTRLRTKGGRRGRDRAAFFIQRCGLSFTALLLSCELSGEGLASLRMLWIFALIPGLGDIPRESGEYSYRAGPWVARRSLCALTFRGDI</sequence>
<evidence type="ECO:0000313" key="2">
    <source>
        <dbReference type="Proteomes" id="UP000799640"/>
    </source>
</evidence>